<evidence type="ECO:0000313" key="1">
    <source>
        <dbReference type="Proteomes" id="UP000515135"/>
    </source>
</evidence>
<dbReference type="GO" id="GO:0016485">
    <property type="term" value="P:protein processing"/>
    <property type="evidence" value="ECO:0007669"/>
    <property type="project" value="TreeGrafter"/>
</dbReference>
<dbReference type="OrthoDB" id="10249045at2759"/>
<dbReference type="Gene3D" id="2.60.40.1120">
    <property type="entry name" value="Carboxypeptidase-like, regulatory domain"/>
    <property type="match status" value="1"/>
</dbReference>
<dbReference type="RefSeq" id="XP_019624896.1">
    <property type="nucleotide sequence ID" value="XM_019769337.1"/>
</dbReference>
<organism evidence="1 2">
    <name type="scientific">Branchiostoma belcheri</name>
    <name type="common">Amphioxus</name>
    <dbReference type="NCBI Taxonomy" id="7741"/>
    <lineage>
        <taxon>Eukaryota</taxon>
        <taxon>Metazoa</taxon>
        <taxon>Chordata</taxon>
        <taxon>Cephalochordata</taxon>
        <taxon>Leptocardii</taxon>
        <taxon>Amphioxiformes</taxon>
        <taxon>Branchiostomatidae</taxon>
        <taxon>Branchiostoma</taxon>
    </lineage>
</organism>
<proteinExistence type="predicted"/>
<dbReference type="InterPro" id="IPR050753">
    <property type="entry name" value="Peptidase_M14_domain"/>
</dbReference>
<dbReference type="PANTHER" id="PTHR11532">
    <property type="entry name" value="PROTEASE M14 CARBOXYPEPTIDASE"/>
    <property type="match status" value="1"/>
</dbReference>
<dbReference type="GeneID" id="109470398"/>
<evidence type="ECO:0000313" key="2">
    <source>
        <dbReference type="RefSeq" id="XP_019624896.1"/>
    </source>
</evidence>
<dbReference type="GO" id="GO:0004181">
    <property type="term" value="F:metallocarboxypeptidase activity"/>
    <property type="evidence" value="ECO:0007669"/>
    <property type="project" value="TreeGrafter"/>
</dbReference>
<accession>A0A6P4Z5N3</accession>
<dbReference type="KEGG" id="bbel:109470398"/>
<gene>
    <name evidence="2" type="primary">LOC109470398</name>
</gene>
<dbReference type="GO" id="GO:0006518">
    <property type="term" value="P:peptide metabolic process"/>
    <property type="evidence" value="ECO:0007669"/>
    <property type="project" value="TreeGrafter"/>
</dbReference>
<protein>
    <submittedName>
        <fullName evidence="2">Carboxypeptidase E-like</fullName>
    </submittedName>
</protein>
<dbReference type="SUPFAM" id="SSF53187">
    <property type="entry name" value="Zn-dependent exopeptidases"/>
    <property type="match status" value="1"/>
</dbReference>
<reference evidence="2" key="1">
    <citation type="submission" date="2025-08" db="UniProtKB">
        <authorList>
            <consortium name="RefSeq"/>
        </authorList>
    </citation>
    <scope>IDENTIFICATION</scope>
    <source>
        <tissue evidence="2">Gonad</tissue>
    </source>
</reference>
<sequence>MRTYSRCPVISTKLIVISASVFSAVLDYSYLGTNALEVALELGCDKFPAPEELPRLWDDNREPLLAYMEQVHIGIKGFVRNNKGHAMPGATISVQGIQHDIITGMSSIC</sequence>
<name>A0A6P4Z5N3_BRABE</name>
<dbReference type="Proteomes" id="UP000515135">
    <property type="component" value="Unplaced"/>
</dbReference>
<dbReference type="GO" id="GO:0005615">
    <property type="term" value="C:extracellular space"/>
    <property type="evidence" value="ECO:0007669"/>
    <property type="project" value="TreeGrafter"/>
</dbReference>
<keyword evidence="1" id="KW-1185">Reference proteome</keyword>
<dbReference type="PANTHER" id="PTHR11532:SF94">
    <property type="entry name" value="CARBOXYPEPTIDASE D-LIKE"/>
    <property type="match status" value="1"/>
</dbReference>
<dbReference type="Gene3D" id="3.40.630.10">
    <property type="entry name" value="Zn peptidases"/>
    <property type="match status" value="1"/>
</dbReference>
<dbReference type="AlphaFoldDB" id="A0A6P4Z5N3"/>